<dbReference type="InterPro" id="IPR035956">
    <property type="entry name" value="RimP_N_sf"/>
</dbReference>
<dbReference type="GO" id="GO:0000028">
    <property type="term" value="P:ribosomal small subunit assembly"/>
    <property type="evidence" value="ECO:0007669"/>
    <property type="project" value="TreeGrafter"/>
</dbReference>
<comment type="subcellular location">
    <subcellularLocation>
        <location evidence="3">Cytoplasm</location>
    </subcellularLocation>
</comment>
<keyword evidence="7" id="KW-1185">Reference proteome</keyword>
<dbReference type="Proteomes" id="UP000831151">
    <property type="component" value="Chromosome"/>
</dbReference>
<dbReference type="PANTHER" id="PTHR33867:SF1">
    <property type="entry name" value="RIBOSOME MATURATION FACTOR RIMP"/>
    <property type="match status" value="1"/>
</dbReference>
<evidence type="ECO:0000313" key="6">
    <source>
        <dbReference type="EMBL" id="UQK58590.1"/>
    </source>
</evidence>
<evidence type="ECO:0000256" key="1">
    <source>
        <dbReference type="ARBA" id="ARBA00022490"/>
    </source>
</evidence>
<gene>
    <name evidence="3" type="primary">rimP</name>
    <name evidence="6" type="ORF">M1R53_04950</name>
</gene>
<dbReference type="InterPro" id="IPR036847">
    <property type="entry name" value="RimP_C_sf"/>
</dbReference>
<accession>A0A9E7DIH5</accession>
<dbReference type="AlphaFoldDB" id="A0A9E7DIH5"/>
<feature type="domain" description="Ribosome maturation factor RimP N-terminal" evidence="4">
    <location>
        <begin position="14"/>
        <end position="85"/>
    </location>
</feature>
<dbReference type="GO" id="GO:0005829">
    <property type="term" value="C:cytosol"/>
    <property type="evidence" value="ECO:0007669"/>
    <property type="project" value="TreeGrafter"/>
</dbReference>
<sequence>MNYKSLKEKLSPSVAKALEDLKAELVDIAFTRQKGEMTVTVFVYKKDGLDIDLLQEASEKLDPIFEAEKELKDKYYLEISSPGIDRPIKTDDDFRRNMDMKLDAKLKNNEKHIGILKKYDEESFTLDCDGKIIEIKRADVKKLTQAIEF</sequence>
<proteinExistence type="inferred from homology"/>
<protein>
    <recommendedName>
        <fullName evidence="3">Ribosome maturation factor RimP</fullName>
    </recommendedName>
</protein>
<evidence type="ECO:0000259" key="5">
    <source>
        <dbReference type="Pfam" id="PF17384"/>
    </source>
</evidence>
<dbReference type="PANTHER" id="PTHR33867">
    <property type="entry name" value="RIBOSOME MATURATION FACTOR RIMP"/>
    <property type="match status" value="1"/>
</dbReference>
<dbReference type="RefSeq" id="WP_249242190.1">
    <property type="nucleotide sequence ID" value="NZ_CP096649.1"/>
</dbReference>
<dbReference type="SUPFAM" id="SSF74942">
    <property type="entry name" value="YhbC-like, C-terminal domain"/>
    <property type="match status" value="1"/>
</dbReference>
<dbReference type="KEGG" id="fms:M1R53_04950"/>
<evidence type="ECO:0000256" key="2">
    <source>
        <dbReference type="ARBA" id="ARBA00022517"/>
    </source>
</evidence>
<dbReference type="SUPFAM" id="SSF75420">
    <property type="entry name" value="YhbC-like, N-terminal domain"/>
    <property type="match status" value="1"/>
</dbReference>
<organism evidence="6 7">
    <name type="scientific">Fenollaria massiliensis</name>
    <dbReference type="NCBI Taxonomy" id="938288"/>
    <lineage>
        <taxon>Bacteria</taxon>
        <taxon>Bacillati</taxon>
        <taxon>Bacillota</taxon>
        <taxon>Clostridia</taxon>
        <taxon>Eubacteriales</taxon>
        <taxon>Fenollaria</taxon>
    </lineage>
</organism>
<dbReference type="GO" id="GO:0006412">
    <property type="term" value="P:translation"/>
    <property type="evidence" value="ECO:0007669"/>
    <property type="project" value="TreeGrafter"/>
</dbReference>
<keyword evidence="1 3" id="KW-0963">Cytoplasm</keyword>
<comment type="function">
    <text evidence="3">Required for maturation of 30S ribosomal subunits.</text>
</comment>
<dbReference type="Pfam" id="PF17384">
    <property type="entry name" value="DUF150_C"/>
    <property type="match status" value="1"/>
</dbReference>
<keyword evidence="2 3" id="KW-0690">Ribosome biogenesis</keyword>
<comment type="similarity">
    <text evidence="3">Belongs to the RimP family.</text>
</comment>
<reference evidence="6" key="1">
    <citation type="submission" date="2022-04" db="EMBL/GenBank/DDBJ databases">
        <title>Complete genome sequences of Ezakiella coagulans and Fenollaria massiliensis.</title>
        <authorList>
            <person name="France M.T."/>
            <person name="Clifford J."/>
            <person name="Narina S."/>
            <person name="Rutt L."/>
            <person name="Ravel J."/>
        </authorList>
    </citation>
    <scope>NUCLEOTIDE SEQUENCE</scope>
    <source>
        <strain evidence="6">C0061C2</strain>
    </source>
</reference>
<dbReference type="InterPro" id="IPR003728">
    <property type="entry name" value="Ribosome_maturation_RimP"/>
</dbReference>
<dbReference type="EMBL" id="CP096649">
    <property type="protein sequence ID" value="UQK58590.1"/>
    <property type="molecule type" value="Genomic_DNA"/>
</dbReference>
<dbReference type="InterPro" id="IPR028989">
    <property type="entry name" value="RimP_N"/>
</dbReference>
<dbReference type="CDD" id="cd01734">
    <property type="entry name" value="YlxS_C"/>
    <property type="match status" value="1"/>
</dbReference>
<name>A0A9E7DIH5_9FIRM</name>
<dbReference type="HAMAP" id="MF_01077">
    <property type="entry name" value="RimP"/>
    <property type="match status" value="1"/>
</dbReference>
<dbReference type="InterPro" id="IPR028998">
    <property type="entry name" value="RimP_C"/>
</dbReference>
<dbReference type="Pfam" id="PF02576">
    <property type="entry name" value="RimP_N"/>
    <property type="match status" value="1"/>
</dbReference>
<evidence type="ECO:0000256" key="3">
    <source>
        <dbReference type="HAMAP-Rule" id="MF_01077"/>
    </source>
</evidence>
<evidence type="ECO:0000313" key="7">
    <source>
        <dbReference type="Proteomes" id="UP000831151"/>
    </source>
</evidence>
<dbReference type="Gene3D" id="2.30.30.180">
    <property type="entry name" value="Ribosome maturation factor RimP, C-terminal domain"/>
    <property type="match status" value="1"/>
</dbReference>
<evidence type="ECO:0000259" key="4">
    <source>
        <dbReference type="Pfam" id="PF02576"/>
    </source>
</evidence>
<feature type="domain" description="Ribosome maturation factor RimP C-terminal" evidence="5">
    <location>
        <begin position="88"/>
        <end position="149"/>
    </location>
</feature>
<dbReference type="Gene3D" id="3.30.300.70">
    <property type="entry name" value="RimP-like superfamily, N-terminal"/>
    <property type="match status" value="1"/>
</dbReference>